<protein>
    <submittedName>
        <fullName evidence="1">N-formylglutamate amidohydrolase</fullName>
    </submittedName>
</protein>
<reference evidence="1 2" key="1">
    <citation type="submission" date="2023-02" db="EMBL/GenBank/DDBJ databases">
        <title>Bacterial whole genome sequence for Curvibacter sp. HBC28.</title>
        <authorList>
            <person name="Le V."/>
            <person name="Ko S.-R."/>
            <person name="Ahn C.-Y."/>
            <person name="Oh H.-M."/>
        </authorList>
    </citation>
    <scope>NUCLEOTIDE SEQUENCE [LARGE SCALE GENOMIC DNA]</scope>
    <source>
        <strain evidence="1 2">HBC28</strain>
    </source>
</reference>
<dbReference type="RefSeq" id="WP_273924810.1">
    <property type="nucleotide sequence ID" value="NZ_JAQSIO010000001.1"/>
</dbReference>
<sequence>MIDSPHSWPHWPEDVPTLAPWSAIRTSWDAHVDALWAQAVDGRAPVLSARFHRSLIDVNRARDDIDPTMLDAPWPGPLAPSDKSERGFGLIRRLALPGVPMYNHALPVGEVERRLAAYYDPYHTALTTLIESTQGRFGHCLHLDCHSMKSVGNAMNLDVGRPRPDVVVSDLYGQTAAPEVTQAVAQLLRDQGLSVSINDPYEGAELIRRHGQPMDHRHSLQIELNRGLYMDETLFTLTPGHGLLVQALRCMLDGLSAELNHLLQPQTKSSPDTWETT</sequence>
<evidence type="ECO:0000313" key="1">
    <source>
        <dbReference type="EMBL" id="MDD0813282.1"/>
    </source>
</evidence>
<keyword evidence="2" id="KW-1185">Reference proteome</keyword>
<organism evidence="1 2">
    <name type="scientific">Curvibacter microcysteis</name>
    <dbReference type="NCBI Taxonomy" id="3026419"/>
    <lineage>
        <taxon>Bacteria</taxon>
        <taxon>Pseudomonadati</taxon>
        <taxon>Pseudomonadota</taxon>
        <taxon>Betaproteobacteria</taxon>
        <taxon>Burkholderiales</taxon>
        <taxon>Comamonadaceae</taxon>
        <taxon>Curvibacter</taxon>
    </lineage>
</organism>
<dbReference type="Gene3D" id="3.40.630.40">
    <property type="entry name" value="Zn-dependent exopeptidases"/>
    <property type="match status" value="1"/>
</dbReference>
<name>A0ABT5M9M4_9BURK</name>
<dbReference type="InterPro" id="IPR007709">
    <property type="entry name" value="N-FG_amidohydro"/>
</dbReference>
<proteinExistence type="predicted"/>
<evidence type="ECO:0000313" key="2">
    <source>
        <dbReference type="Proteomes" id="UP001528672"/>
    </source>
</evidence>
<accession>A0ABT5M9M4</accession>
<dbReference type="Pfam" id="PF05013">
    <property type="entry name" value="FGase"/>
    <property type="match status" value="1"/>
</dbReference>
<comment type="caution">
    <text evidence="1">The sequence shown here is derived from an EMBL/GenBank/DDBJ whole genome shotgun (WGS) entry which is preliminary data.</text>
</comment>
<dbReference type="EMBL" id="JAQSIO010000001">
    <property type="protein sequence ID" value="MDD0813282.1"/>
    <property type="molecule type" value="Genomic_DNA"/>
</dbReference>
<dbReference type="Proteomes" id="UP001528672">
    <property type="component" value="Unassembled WGS sequence"/>
</dbReference>
<gene>
    <name evidence="1" type="ORF">PSQ39_01425</name>
</gene>
<dbReference type="SUPFAM" id="SSF53187">
    <property type="entry name" value="Zn-dependent exopeptidases"/>
    <property type="match status" value="1"/>
</dbReference>